<evidence type="ECO:0000256" key="3">
    <source>
        <dbReference type="ARBA" id="ARBA00023163"/>
    </source>
</evidence>
<dbReference type="AlphaFoldDB" id="A0A1C4U080"/>
<accession>A0A1C4U080</accession>
<dbReference type="Pfam" id="PF17937">
    <property type="entry name" value="TetR_C_28"/>
    <property type="match status" value="1"/>
</dbReference>
<dbReference type="GO" id="GO:0003700">
    <property type="term" value="F:DNA-binding transcription factor activity"/>
    <property type="evidence" value="ECO:0007669"/>
    <property type="project" value="TreeGrafter"/>
</dbReference>
<dbReference type="PANTHER" id="PTHR30055">
    <property type="entry name" value="HTH-TYPE TRANSCRIPTIONAL REGULATOR RUTR"/>
    <property type="match status" value="1"/>
</dbReference>
<proteinExistence type="predicted"/>
<dbReference type="InterPro" id="IPR009057">
    <property type="entry name" value="Homeodomain-like_sf"/>
</dbReference>
<dbReference type="InterPro" id="IPR041479">
    <property type="entry name" value="TetR_CgmR_C"/>
</dbReference>
<protein>
    <submittedName>
        <fullName evidence="6">Transcriptional regulator, TetR family</fullName>
    </submittedName>
</protein>
<keyword evidence="7" id="KW-1185">Reference proteome</keyword>
<evidence type="ECO:0000256" key="4">
    <source>
        <dbReference type="PROSITE-ProRule" id="PRU00335"/>
    </source>
</evidence>
<dbReference type="Pfam" id="PF00440">
    <property type="entry name" value="TetR_N"/>
    <property type="match status" value="1"/>
</dbReference>
<keyword evidence="1" id="KW-0805">Transcription regulation</keyword>
<keyword evidence="2 4" id="KW-0238">DNA-binding</keyword>
<keyword evidence="3" id="KW-0804">Transcription</keyword>
<feature type="domain" description="HTH tetR-type" evidence="5">
    <location>
        <begin position="13"/>
        <end position="72"/>
    </location>
</feature>
<name>A0A1C4U080_9ACTN</name>
<evidence type="ECO:0000256" key="1">
    <source>
        <dbReference type="ARBA" id="ARBA00023015"/>
    </source>
</evidence>
<dbReference type="Gene3D" id="1.10.357.10">
    <property type="entry name" value="Tetracycline Repressor, domain 2"/>
    <property type="match status" value="1"/>
</dbReference>
<dbReference type="Proteomes" id="UP000198551">
    <property type="component" value="Unassembled WGS sequence"/>
</dbReference>
<evidence type="ECO:0000256" key="2">
    <source>
        <dbReference type="ARBA" id="ARBA00023125"/>
    </source>
</evidence>
<feature type="DNA-binding region" description="H-T-H motif" evidence="4">
    <location>
        <begin position="35"/>
        <end position="54"/>
    </location>
</feature>
<evidence type="ECO:0000259" key="5">
    <source>
        <dbReference type="PROSITE" id="PS50977"/>
    </source>
</evidence>
<dbReference type="SUPFAM" id="SSF46689">
    <property type="entry name" value="Homeodomain-like"/>
    <property type="match status" value="1"/>
</dbReference>
<dbReference type="PRINTS" id="PR00455">
    <property type="entry name" value="HTHTETR"/>
</dbReference>
<dbReference type="InterPro" id="IPR050109">
    <property type="entry name" value="HTH-type_TetR-like_transc_reg"/>
</dbReference>
<organism evidence="6 7">
    <name type="scientific">Micromonospora marina</name>
    <dbReference type="NCBI Taxonomy" id="307120"/>
    <lineage>
        <taxon>Bacteria</taxon>
        <taxon>Bacillati</taxon>
        <taxon>Actinomycetota</taxon>
        <taxon>Actinomycetes</taxon>
        <taxon>Micromonosporales</taxon>
        <taxon>Micromonosporaceae</taxon>
        <taxon>Micromonospora</taxon>
    </lineage>
</organism>
<dbReference type="PANTHER" id="PTHR30055:SF234">
    <property type="entry name" value="HTH-TYPE TRANSCRIPTIONAL REGULATOR BETI"/>
    <property type="match status" value="1"/>
</dbReference>
<dbReference type="RefSeq" id="WP_026267717.1">
    <property type="nucleotide sequence ID" value="NZ_FMCV01000001.1"/>
</dbReference>
<evidence type="ECO:0000313" key="6">
    <source>
        <dbReference type="EMBL" id="SCE65105.1"/>
    </source>
</evidence>
<gene>
    <name evidence="6" type="ORF">GA0070215_101134</name>
</gene>
<dbReference type="InterPro" id="IPR001647">
    <property type="entry name" value="HTH_TetR"/>
</dbReference>
<dbReference type="GO" id="GO:0000976">
    <property type="term" value="F:transcription cis-regulatory region binding"/>
    <property type="evidence" value="ECO:0007669"/>
    <property type="project" value="TreeGrafter"/>
</dbReference>
<reference evidence="7" key="1">
    <citation type="submission" date="2016-06" db="EMBL/GenBank/DDBJ databases">
        <authorList>
            <person name="Varghese N."/>
        </authorList>
    </citation>
    <scope>NUCLEOTIDE SEQUENCE [LARGE SCALE GENOMIC DNA]</scope>
    <source>
        <strain evidence="7">DSM 45555</strain>
    </source>
</reference>
<sequence length="191" mass="20838">MPSTERRPVRDRARTRRAVLDAAERVITQHGAKVSLAAIAQEAGVTKSGLMHHFPSREDLFAALVEHVIIRFREEVDAHVDPGDDRPGAFTRGYVRALTGDSAYLAELGSATGLLAQLGIDSMEHVLAVDPEDPARWNRAFEADGLPPGRVWAVRYAAEGIAIGLGTAYVTDEQLRLARAELLALTETYPE</sequence>
<evidence type="ECO:0000313" key="7">
    <source>
        <dbReference type="Proteomes" id="UP000198551"/>
    </source>
</evidence>
<dbReference type="PROSITE" id="PS50977">
    <property type="entry name" value="HTH_TETR_2"/>
    <property type="match status" value="1"/>
</dbReference>
<dbReference type="EMBL" id="FMCV01000001">
    <property type="protein sequence ID" value="SCE65105.1"/>
    <property type="molecule type" value="Genomic_DNA"/>
</dbReference>